<name>A0ABD3TIT9_SINWO</name>
<organism evidence="3 4">
    <name type="scientific">Sinanodonta woodiana</name>
    <name type="common">Chinese pond mussel</name>
    <name type="synonym">Anodonta woodiana</name>
    <dbReference type="NCBI Taxonomy" id="1069815"/>
    <lineage>
        <taxon>Eukaryota</taxon>
        <taxon>Metazoa</taxon>
        <taxon>Spiralia</taxon>
        <taxon>Lophotrochozoa</taxon>
        <taxon>Mollusca</taxon>
        <taxon>Bivalvia</taxon>
        <taxon>Autobranchia</taxon>
        <taxon>Heteroconchia</taxon>
        <taxon>Palaeoheterodonta</taxon>
        <taxon>Unionida</taxon>
        <taxon>Unionoidea</taxon>
        <taxon>Unionidae</taxon>
        <taxon>Unioninae</taxon>
        <taxon>Sinanodonta</taxon>
    </lineage>
</organism>
<dbReference type="InterPro" id="IPR036116">
    <property type="entry name" value="FN3_sf"/>
</dbReference>
<dbReference type="SUPFAM" id="SSF49265">
    <property type="entry name" value="Fibronectin type III"/>
    <property type="match status" value="2"/>
</dbReference>
<dbReference type="FunFam" id="2.60.40.10:FF:000035">
    <property type="entry name" value="Contactin 1"/>
    <property type="match status" value="1"/>
</dbReference>
<sequence length="403" mass="44806">MMCIGQGHEWNAVHTIRVYVKRSIKTNCPCGKKCTGHDVPDAETVSPGAGGGERRIFTIHGLKPSNGYYFRVRGVSAYGIGLPSLESTAYQTPGGPPPVAPDNVGGGGGAVGILTITWKPLPREDWGGTWVAYTVYWRLKSQMDGKWSEVNITDSNSGLYAHTVGKEFYYLRYEVKVRPYNQFGIGPESDISVIFSAEDIPIGVAKNVLAYPYNSTAVLVTWDVTPNVRENMKGTLLGYQVNYWERFGVSPIMNSLSWRGETSSGIALGLTPNTWYTVNVQVLNTAGMGPISEVAHIRTYKQAPAMYPTEIYVYSHTAGSVRVVWRGVHTGSKEETLEGYTLRYWPFTEDIRTAIDVKTERYETEKVIYGIQMNMVYELRIFAVSRGGDGIHSQSVFFTRARN</sequence>
<evidence type="ECO:0000313" key="3">
    <source>
        <dbReference type="EMBL" id="KAL3836954.1"/>
    </source>
</evidence>
<dbReference type="Pfam" id="PF00041">
    <property type="entry name" value="fn3"/>
    <property type="match status" value="2"/>
</dbReference>
<dbReference type="InterPro" id="IPR013783">
    <property type="entry name" value="Ig-like_fold"/>
</dbReference>
<dbReference type="Proteomes" id="UP001634394">
    <property type="component" value="Unassembled WGS sequence"/>
</dbReference>
<evidence type="ECO:0000256" key="1">
    <source>
        <dbReference type="ARBA" id="ARBA00022737"/>
    </source>
</evidence>
<evidence type="ECO:0000313" key="4">
    <source>
        <dbReference type="Proteomes" id="UP001634394"/>
    </source>
</evidence>
<reference evidence="3 4" key="1">
    <citation type="submission" date="2024-11" db="EMBL/GenBank/DDBJ databases">
        <title>Chromosome-level genome assembly of the freshwater bivalve Anodonta woodiana.</title>
        <authorList>
            <person name="Chen X."/>
        </authorList>
    </citation>
    <scope>NUCLEOTIDE SEQUENCE [LARGE SCALE GENOMIC DNA]</scope>
    <source>
        <strain evidence="3">MN2024</strain>
        <tissue evidence="3">Gills</tissue>
    </source>
</reference>
<feature type="domain" description="Fibronectin type-III" evidence="2">
    <location>
        <begin position="97"/>
        <end position="199"/>
    </location>
</feature>
<dbReference type="InterPro" id="IPR050964">
    <property type="entry name" value="Striated_Muscle_Regulatory"/>
</dbReference>
<feature type="domain" description="Fibronectin type-III" evidence="2">
    <location>
        <begin position="307"/>
        <end position="403"/>
    </location>
</feature>
<dbReference type="Gene3D" id="2.60.40.10">
    <property type="entry name" value="Immunoglobulins"/>
    <property type="match status" value="4"/>
</dbReference>
<dbReference type="EMBL" id="JBJQND010000018">
    <property type="protein sequence ID" value="KAL3836954.1"/>
    <property type="molecule type" value="Genomic_DNA"/>
</dbReference>
<dbReference type="InterPro" id="IPR003961">
    <property type="entry name" value="FN3_dom"/>
</dbReference>
<dbReference type="PROSITE" id="PS50853">
    <property type="entry name" value="FN3"/>
    <property type="match status" value="3"/>
</dbReference>
<feature type="domain" description="Fibronectin type-III" evidence="2">
    <location>
        <begin position="204"/>
        <end position="302"/>
    </location>
</feature>
<keyword evidence="1" id="KW-0677">Repeat</keyword>
<keyword evidence="4" id="KW-1185">Reference proteome</keyword>
<gene>
    <name evidence="3" type="ORF">ACJMK2_022356</name>
</gene>
<evidence type="ECO:0000259" key="2">
    <source>
        <dbReference type="PROSITE" id="PS50853"/>
    </source>
</evidence>
<dbReference type="PANTHER" id="PTHR13817:SF175">
    <property type="entry name" value="IG-LIKE AND FIBRONECTIN TYPE-III DOMAIN-CONTAINING PROTEIN C27B7.7"/>
    <property type="match status" value="1"/>
</dbReference>
<dbReference type="CDD" id="cd00063">
    <property type="entry name" value="FN3"/>
    <property type="match status" value="4"/>
</dbReference>
<proteinExistence type="predicted"/>
<dbReference type="AlphaFoldDB" id="A0ABD3TIT9"/>
<dbReference type="PANTHER" id="PTHR13817">
    <property type="entry name" value="TITIN"/>
    <property type="match status" value="1"/>
</dbReference>
<comment type="caution">
    <text evidence="3">The sequence shown here is derived from an EMBL/GenBank/DDBJ whole genome shotgun (WGS) entry which is preliminary data.</text>
</comment>
<dbReference type="FunFam" id="2.60.40.10:FF:000028">
    <property type="entry name" value="Neuronal cell adhesion molecule"/>
    <property type="match status" value="1"/>
</dbReference>
<protein>
    <recommendedName>
        <fullName evidence="2">Fibronectin type-III domain-containing protein</fullName>
    </recommendedName>
</protein>
<dbReference type="SMART" id="SM00060">
    <property type="entry name" value="FN3"/>
    <property type="match status" value="4"/>
</dbReference>
<accession>A0ABD3TIT9</accession>